<dbReference type="Proteomes" id="UP000001357">
    <property type="component" value="Unassembled WGS sequence"/>
</dbReference>
<gene>
    <name evidence="1" type="ORF">MONBRDRAFT_9748</name>
</gene>
<sequence length="352" mass="39825">MADNDQSNVNQIATQVTDLLEQLPRDLLELVHFSTACQAVQGVRYGFRQLQLEGWRDETSTPTAWPALLEKLATAMRLVPQADLSKLNQYDREDLLKHLKQLPDLVQTWKRDCEANRLKLEGAAKHFQSGANSLLESLPNGSVLLISTGSSPYWLSKTCQLCSGTLQTIYLPFSGQSKFSSNKVDFYSQAQEARRNEYKKNFDERVMSPVIEKWRCELEKQVESSESMEAFLSGFDHVVLVDQLQSYGTVYYAAHIISELCKDTSLHLFTTTKNFDTNGIDIPFKVHGVELPIITALNQGGSSSFSDAVCPIESMVWKDGKAMFEERKEFSQPLHDRLGNMVKELLQQQNTV</sequence>
<dbReference type="AlphaFoldDB" id="A9V442"/>
<keyword evidence="2" id="KW-1185">Reference proteome</keyword>
<dbReference type="KEGG" id="mbr:MONBRDRAFT_9748"/>
<dbReference type="EMBL" id="CH991558">
    <property type="protein sequence ID" value="EDQ87640.1"/>
    <property type="molecule type" value="Genomic_DNA"/>
</dbReference>
<evidence type="ECO:0000313" key="1">
    <source>
        <dbReference type="EMBL" id="EDQ87640.1"/>
    </source>
</evidence>
<dbReference type="RefSeq" id="XP_001747560.1">
    <property type="nucleotide sequence ID" value="XM_001747508.1"/>
</dbReference>
<dbReference type="GeneID" id="5892813"/>
<proteinExistence type="predicted"/>
<evidence type="ECO:0000313" key="2">
    <source>
        <dbReference type="Proteomes" id="UP000001357"/>
    </source>
</evidence>
<protein>
    <submittedName>
        <fullName evidence="1">Uncharacterized protein</fullName>
    </submittedName>
</protein>
<organism evidence="1 2">
    <name type="scientific">Monosiga brevicollis</name>
    <name type="common">Choanoflagellate</name>
    <dbReference type="NCBI Taxonomy" id="81824"/>
    <lineage>
        <taxon>Eukaryota</taxon>
        <taxon>Choanoflagellata</taxon>
        <taxon>Craspedida</taxon>
        <taxon>Salpingoecidae</taxon>
        <taxon>Monosiga</taxon>
    </lineage>
</organism>
<name>A9V442_MONBE</name>
<reference evidence="1 2" key="1">
    <citation type="journal article" date="2008" name="Nature">
        <title>The genome of the choanoflagellate Monosiga brevicollis and the origin of metazoans.</title>
        <authorList>
            <consortium name="JGI Sequencing"/>
            <person name="King N."/>
            <person name="Westbrook M.J."/>
            <person name="Young S.L."/>
            <person name="Kuo A."/>
            <person name="Abedin M."/>
            <person name="Chapman J."/>
            <person name="Fairclough S."/>
            <person name="Hellsten U."/>
            <person name="Isogai Y."/>
            <person name="Letunic I."/>
            <person name="Marr M."/>
            <person name="Pincus D."/>
            <person name="Putnam N."/>
            <person name="Rokas A."/>
            <person name="Wright K.J."/>
            <person name="Zuzow R."/>
            <person name="Dirks W."/>
            <person name="Good M."/>
            <person name="Goodstein D."/>
            <person name="Lemons D."/>
            <person name="Li W."/>
            <person name="Lyons J.B."/>
            <person name="Morris A."/>
            <person name="Nichols S."/>
            <person name="Richter D.J."/>
            <person name="Salamov A."/>
            <person name="Bork P."/>
            <person name="Lim W.A."/>
            <person name="Manning G."/>
            <person name="Miller W.T."/>
            <person name="McGinnis W."/>
            <person name="Shapiro H."/>
            <person name="Tjian R."/>
            <person name="Grigoriev I.V."/>
            <person name="Rokhsar D."/>
        </authorList>
    </citation>
    <scope>NUCLEOTIDE SEQUENCE [LARGE SCALE GENOMIC DNA]</scope>
    <source>
        <strain evidence="2">MX1 / ATCC 50154</strain>
    </source>
</reference>
<accession>A9V442</accession>
<dbReference type="InParanoid" id="A9V442"/>